<evidence type="ECO:0000259" key="2">
    <source>
        <dbReference type="Pfam" id="PF14661"/>
    </source>
</evidence>
<name>A0AAD4GYI3_ASPNN</name>
<organism evidence="3 4">
    <name type="scientific">Aspergillus nanangensis</name>
    <dbReference type="NCBI Taxonomy" id="2582783"/>
    <lineage>
        <taxon>Eukaryota</taxon>
        <taxon>Fungi</taxon>
        <taxon>Dikarya</taxon>
        <taxon>Ascomycota</taxon>
        <taxon>Pezizomycotina</taxon>
        <taxon>Eurotiomycetes</taxon>
        <taxon>Eurotiomycetidae</taxon>
        <taxon>Eurotiales</taxon>
        <taxon>Aspergillaceae</taxon>
        <taxon>Aspergillus</taxon>
        <taxon>Aspergillus subgen. Circumdati</taxon>
    </lineage>
</organism>
<dbReference type="EMBL" id="VCAU01000006">
    <property type="protein sequence ID" value="KAF9893785.1"/>
    <property type="molecule type" value="Genomic_DNA"/>
</dbReference>
<feature type="compositionally biased region" description="Polar residues" evidence="1">
    <location>
        <begin position="303"/>
        <end position="323"/>
    </location>
</feature>
<feature type="region of interest" description="Disordered" evidence="1">
    <location>
        <begin position="370"/>
        <end position="502"/>
    </location>
</feature>
<dbReference type="Proteomes" id="UP001194746">
    <property type="component" value="Unassembled WGS sequence"/>
</dbReference>
<protein>
    <recommendedName>
        <fullName evidence="2">HAUS augmin-like complex subunit 6 N-terminal domain-containing protein</fullName>
    </recommendedName>
</protein>
<evidence type="ECO:0000313" key="4">
    <source>
        <dbReference type="Proteomes" id="UP001194746"/>
    </source>
</evidence>
<dbReference type="InterPro" id="IPR028163">
    <property type="entry name" value="HAUS_6_N"/>
</dbReference>
<feature type="compositionally biased region" description="Basic and acidic residues" evidence="1">
    <location>
        <begin position="382"/>
        <end position="392"/>
    </location>
</feature>
<keyword evidence="4" id="KW-1185">Reference proteome</keyword>
<comment type="caution">
    <text evidence="3">The sequence shown here is derived from an EMBL/GenBank/DDBJ whole genome shotgun (WGS) entry which is preliminary data.</text>
</comment>
<reference evidence="3" key="1">
    <citation type="journal article" date="2019" name="Beilstein J. Org. Chem.">
        <title>Nanangenines: drimane sesquiterpenoids as the dominant metabolite cohort of a novel Australian fungus, Aspergillus nanangensis.</title>
        <authorList>
            <person name="Lacey H.J."/>
            <person name="Gilchrist C.L.M."/>
            <person name="Crombie A."/>
            <person name="Kalaitzis J.A."/>
            <person name="Vuong D."/>
            <person name="Rutledge P.J."/>
            <person name="Turner P."/>
            <person name="Pitt J.I."/>
            <person name="Lacey E."/>
            <person name="Chooi Y.H."/>
            <person name="Piggott A.M."/>
        </authorList>
    </citation>
    <scope>NUCLEOTIDE SEQUENCE</scope>
    <source>
        <strain evidence="3">MST-FP2251</strain>
    </source>
</reference>
<feature type="region of interest" description="Disordered" evidence="1">
    <location>
        <begin position="301"/>
        <end position="323"/>
    </location>
</feature>
<gene>
    <name evidence="3" type="ORF">FE257_009955</name>
</gene>
<dbReference type="Pfam" id="PF14661">
    <property type="entry name" value="HAUS6_N"/>
    <property type="match status" value="1"/>
</dbReference>
<evidence type="ECO:0000256" key="1">
    <source>
        <dbReference type="SAM" id="MobiDB-lite"/>
    </source>
</evidence>
<proteinExistence type="predicted"/>
<feature type="domain" description="HAUS augmin-like complex subunit 6 N-terminal" evidence="2">
    <location>
        <begin position="23"/>
        <end position="209"/>
    </location>
</feature>
<reference evidence="3" key="2">
    <citation type="submission" date="2020-02" db="EMBL/GenBank/DDBJ databases">
        <authorList>
            <person name="Gilchrist C.L.M."/>
            <person name="Chooi Y.-H."/>
        </authorList>
    </citation>
    <scope>NUCLEOTIDE SEQUENCE</scope>
    <source>
        <strain evidence="3">MST-FP2251</strain>
    </source>
</reference>
<dbReference type="AlphaFoldDB" id="A0AAD4GYI3"/>
<evidence type="ECO:0000313" key="3">
    <source>
        <dbReference type="EMBL" id="KAF9893785.1"/>
    </source>
</evidence>
<accession>A0AAD4GYI3</accession>
<sequence length="577" mass="65043">MHSSKPPRPKPLNWTPPSSLSVFVRNLQLLQLDRRDDAPELTVSSLAPTSQNQRNRLKVIEWALYYLVAMWDPETARDSVNLRAALFRVLSELKKTGDLGRETILRKSMLDDCKGEKFDELLAVFSTAVLRKVLSASSDDRLQNLSAKIATAQGLTREEYQMMLPLILSHRVSLKTIGERRNRLRNTHETFAQLLDDKKVQLDERSSAYGVPLPAGPSVDLHNLSQEVKANWLGSAEWADTLIEGGSRSSSDAFLELPFETAWAKATKSTVDELTVSSTPDLLIDLESRVLRQRARLHRWRQYDSSMRSQNQTDPSHSKTTNVPLVFRDHQALTVASVSKAVLRQPVERVSLKADDRSLLFSMTEALTRINGPSQATRAQRPHMESSPRRTPNEPAGGTNESPPPPLDDLQDAAITPPLITGNNTPSLVYPPEDQYPTEVEPEKPRRNPAALVERTRKSMSLFPPSDTNPRLPRESLRPRRPRSSFPVNQFDTPEKQRASRTYDISRASTPRDELFEEEAEYSSVFKSRPRVEHSPLTSPAVHVSPIGEFELDMTMDMDGEMDDAVGVDSPLPRRRR</sequence>